<keyword evidence="4" id="KW-0997">Cell inner membrane</keyword>
<keyword evidence="8 12" id="KW-1133">Transmembrane helix</keyword>
<comment type="caution">
    <text evidence="15">The sequence shown here is derived from an EMBL/GenBank/DDBJ whole genome shotgun (WGS) entry which is preliminary data.</text>
</comment>
<evidence type="ECO:0000256" key="6">
    <source>
        <dbReference type="ARBA" id="ARBA00022741"/>
    </source>
</evidence>
<dbReference type="InterPro" id="IPR017871">
    <property type="entry name" value="ABC_transporter-like_CS"/>
</dbReference>
<evidence type="ECO:0000259" key="14">
    <source>
        <dbReference type="PROSITE" id="PS50929"/>
    </source>
</evidence>
<comment type="subcellular location">
    <subcellularLocation>
        <location evidence="1">Cell inner membrane</location>
        <topology evidence="1">Multi-pass membrane protein</topology>
    </subcellularLocation>
</comment>
<evidence type="ECO:0000256" key="9">
    <source>
        <dbReference type="ARBA" id="ARBA00023136"/>
    </source>
</evidence>
<evidence type="ECO:0000313" key="16">
    <source>
        <dbReference type="Proteomes" id="UP000306145"/>
    </source>
</evidence>
<keyword evidence="5 12" id="KW-0812">Transmembrane</keyword>
<feature type="transmembrane region" description="Helical" evidence="12">
    <location>
        <begin position="269"/>
        <end position="287"/>
    </location>
</feature>
<evidence type="ECO:0000256" key="8">
    <source>
        <dbReference type="ARBA" id="ARBA00022989"/>
    </source>
</evidence>
<dbReference type="Proteomes" id="UP000306145">
    <property type="component" value="Unassembled WGS sequence"/>
</dbReference>
<dbReference type="OrthoDB" id="9806127at2"/>
<keyword evidence="3" id="KW-1003">Cell membrane</keyword>
<evidence type="ECO:0000256" key="7">
    <source>
        <dbReference type="ARBA" id="ARBA00022840"/>
    </source>
</evidence>
<keyword evidence="2" id="KW-0813">Transport</keyword>
<dbReference type="AlphaFoldDB" id="A0A5C4QGH3"/>
<dbReference type="InterPro" id="IPR011527">
    <property type="entry name" value="ABC1_TM_dom"/>
</dbReference>
<evidence type="ECO:0000256" key="12">
    <source>
        <dbReference type="SAM" id="Phobius"/>
    </source>
</evidence>
<proteinExistence type="inferred from homology"/>
<dbReference type="GO" id="GO:0015421">
    <property type="term" value="F:ABC-type oligopeptide transporter activity"/>
    <property type="evidence" value="ECO:0007669"/>
    <property type="project" value="TreeGrafter"/>
</dbReference>
<accession>A0A5C4QGH3</accession>
<dbReference type="PROSITE" id="PS00211">
    <property type="entry name" value="ABC_TRANSPORTER_1"/>
    <property type="match status" value="1"/>
</dbReference>
<dbReference type="PANTHER" id="PTHR43394:SF1">
    <property type="entry name" value="ATP-BINDING CASSETTE SUB-FAMILY B MEMBER 10, MITOCHONDRIAL"/>
    <property type="match status" value="1"/>
</dbReference>
<feature type="transmembrane region" description="Helical" evidence="12">
    <location>
        <begin position="41"/>
        <end position="66"/>
    </location>
</feature>
<dbReference type="PROSITE" id="PS50929">
    <property type="entry name" value="ABC_TM1F"/>
    <property type="match status" value="1"/>
</dbReference>
<reference evidence="15 16" key="1">
    <citation type="submission" date="2019-06" db="EMBL/GenBank/DDBJ databases">
        <title>Micromonospora ordensis sp. nov., isolated from deep marine sediment.</title>
        <authorList>
            <person name="Veyisoglu A."/>
            <person name="Carro L."/>
            <person name="Klenk H.-P."/>
            <person name="Sahin N."/>
        </authorList>
    </citation>
    <scope>NUCLEOTIDE SEQUENCE [LARGE SCALE GENOMIC DNA]</scope>
    <source>
        <strain evidence="15 16">S2509</strain>
    </source>
</reference>
<dbReference type="Pfam" id="PF00664">
    <property type="entry name" value="ABC_membrane"/>
    <property type="match status" value="1"/>
</dbReference>
<dbReference type="InterPro" id="IPR003593">
    <property type="entry name" value="AAA+_ATPase"/>
</dbReference>
<dbReference type="FunFam" id="3.40.50.300:FF:000221">
    <property type="entry name" value="Multidrug ABC transporter ATP-binding protein"/>
    <property type="match status" value="1"/>
</dbReference>
<dbReference type="GO" id="GO:0005524">
    <property type="term" value="F:ATP binding"/>
    <property type="evidence" value="ECO:0007669"/>
    <property type="project" value="UniProtKB-KW"/>
</dbReference>
<dbReference type="SUPFAM" id="SSF90123">
    <property type="entry name" value="ABC transporter transmembrane region"/>
    <property type="match status" value="1"/>
</dbReference>
<evidence type="ECO:0000313" key="15">
    <source>
        <dbReference type="EMBL" id="TNH24093.1"/>
    </source>
</evidence>
<dbReference type="SUPFAM" id="SSF52540">
    <property type="entry name" value="P-loop containing nucleoside triphosphate hydrolases"/>
    <property type="match status" value="1"/>
</dbReference>
<keyword evidence="7 15" id="KW-0067">ATP-binding</keyword>
<feature type="transmembrane region" description="Helical" evidence="12">
    <location>
        <begin position="172"/>
        <end position="196"/>
    </location>
</feature>
<evidence type="ECO:0000256" key="2">
    <source>
        <dbReference type="ARBA" id="ARBA00022448"/>
    </source>
</evidence>
<dbReference type="Gene3D" id="3.40.50.300">
    <property type="entry name" value="P-loop containing nucleotide triphosphate hydrolases"/>
    <property type="match status" value="1"/>
</dbReference>
<organism evidence="15 16">
    <name type="scientific">Micromonospora orduensis</name>
    <dbReference type="NCBI Taxonomy" id="1420891"/>
    <lineage>
        <taxon>Bacteria</taxon>
        <taxon>Bacillati</taxon>
        <taxon>Actinomycetota</taxon>
        <taxon>Actinomycetes</taxon>
        <taxon>Micromonosporales</taxon>
        <taxon>Micromonosporaceae</taxon>
        <taxon>Micromonospora</taxon>
    </lineage>
</organism>
<dbReference type="InterPro" id="IPR027417">
    <property type="entry name" value="P-loop_NTPase"/>
</dbReference>
<keyword evidence="16" id="KW-1185">Reference proteome</keyword>
<dbReference type="GO" id="GO:0005886">
    <property type="term" value="C:plasma membrane"/>
    <property type="evidence" value="ECO:0007669"/>
    <property type="project" value="UniProtKB-SubCell"/>
</dbReference>
<feature type="domain" description="ABC transmembrane type-1" evidence="14">
    <location>
        <begin position="43"/>
        <end position="327"/>
    </location>
</feature>
<evidence type="ECO:0000256" key="3">
    <source>
        <dbReference type="ARBA" id="ARBA00022475"/>
    </source>
</evidence>
<dbReference type="Gene3D" id="1.20.1560.10">
    <property type="entry name" value="ABC transporter type 1, transmembrane domain"/>
    <property type="match status" value="1"/>
</dbReference>
<comment type="similarity">
    <text evidence="10">Belongs to the ABC transporter superfamily. Siderophore-Fe(3+) uptake transporter (SIUT) (TC 3.A.1.21) family.</text>
</comment>
<dbReference type="InterPro" id="IPR036640">
    <property type="entry name" value="ABC1_TM_sf"/>
</dbReference>
<dbReference type="InterPro" id="IPR039421">
    <property type="entry name" value="Type_1_exporter"/>
</dbReference>
<dbReference type="CDD" id="cd18550">
    <property type="entry name" value="ABC_6TM_exporter_like"/>
    <property type="match status" value="1"/>
</dbReference>
<keyword evidence="9 12" id="KW-0472">Membrane</keyword>
<sequence length="597" mass="63880">MDPTPMGRDRGHRTVSAEEKTQARQVSLRRIGRLFTPHRPALAAVTAIIVLSSIIAMATPFLLRAVIDRALPQGDVRLLVWLVLGMVAVAAVTAALGVVQTWISTQVGQRVMHLLRTDVFSHLQRQSLGFFTRTRTGEVQSRITNDIGGMQSVVTSTATAVAANLTTVVATAVAMIALSWQLSLVSLVVLPPAIWLTRRVARMRREITAQRQRELADLNVTVEEGLSISGVQLAKTLGTGPALIDRFTASSARLVDLELRSELAGRWRMASMSIIFAAVPAVIYLAAGLPGTAGTLSIGTLVAFTALQGGLFRPLMGLLNVGVSLTASLALFARIFEYLDLPVDVADPAEPVRLDPTRVRGHLRLADVTFGYPGSDTAALAGITLDVPAGTSLALVGETGSGKSTLAGLISRLHDPNAGRVTIDGVDLRDLRLADLASIVGVVSQETYLLHTTVRENLRYARPDATDAEIEDAARAAQIHDLIAGLPDGYDTVVGSRGHRFSGGEKQRLAIARTLLRDPRVLVLDEATSALDTETERAVQRAFDALAEGRTTITIAHRLSTVRDADQIAVLDHGRIVESGDHDSLLNHNGRYATLAA</sequence>
<evidence type="ECO:0000256" key="4">
    <source>
        <dbReference type="ARBA" id="ARBA00022519"/>
    </source>
</evidence>
<dbReference type="Pfam" id="PF00005">
    <property type="entry name" value="ABC_tran"/>
    <property type="match status" value="1"/>
</dbReference>
<feature type="transmembrane region" description="Helical" evidence="12">
    <location>
        <begin position="318"/>
        <end position="336"/>
    </location>
</feature>
<feature type="transmembrane region" description="Helical" evidence="12">
    <location>
        <begin position="78"/>
        <end position="103"/>
    </location>
</feature>
<gene>
    <name evidence="15" type="ORF">FHG89_25575</name>
</gene>
<keyword evidence="6" id="KW-0547">Nucleotide-binding</keyword>
<dbReference type="GO" id="GO:0016887">
    <property type="term" value="F:ATP hydrolysis activity"/>
    <property type="evidence" value="ECO:0007669"/>
    <property type="project" value="InterPro"/>
</dbReference>
<evidence type="ECO:0000256" key="11">
    <source>
        <dbReference type="SAM" id="MobiDB-lite"/>
    </source>
</evidence>
<evidence type="ECO:0000256" key="10">
    <source>
        <dbReference type="ARBA" id="ARBA00023455"/>
    </source>
</evidence>
<evidence type="ECO:0000256" key="1">
    <source>
        <dbReference type="ARBA" id="ARBA00004429"/>
    </source>
</evidence>
<evidence type="ECO:0000259" key="13">
    <source>
        <dbReference type="PROSITE" id="PS50893"/>
    </source>
</evidence>
<name>A0A5C4QGH3_9ACTN</name>
<feature type="domain" description="ABC transporter" evidence="13">
    <location>
        <begin position="363"/>
        <end position="597"/>
    </location>
</feature>
<dbReference type="PANTHER" id="PTHR43394">
    <property type="entry name" value="ATP-DEPENDENT PERMEASE MDL1, MITOCHONDRIAL"/>
    <property type="match status" value="1"/>
</dbReference>
<dbReference type="SMART" id="SM00382">
    <property type="entry name" value="AAA"/>
    <property type="match status" value="1"/>
</dbReference>
<dbReference type="EMBL" id="VDFY01000226">
    <property type="protein sequence ID" value="TNH24093.1"/>
    <property type="molecule type" value="Genomic_DNA"/>
</dbReference>
<dbReference type="PROSITE" id="PS50893">
    <property type="entry name" value="ABC_TRANSPORTER_2"/>
    <property type="match status" value="1"/>
</dbReference>
<dbReference type="InterPro" id="IPR003439">
    <property type="entry name" value="ABC_transporter-like_ATP-bd"/>
</dbReference>
<evidence type="ECO:0000256" key="5">
    <source>
        <dbReference type="ARBA" id="ARBA00022692"/>
    </source>
</evidence>
<protein>
    <submittedName>
        <fullName evidence="15">ABC transporter ATP-binding protein</fullName>
    </submittedName>
</protein>
<feature type="region of interest" description="Disordered" evidence="11">
    <location>
        <begin position="1"/>
        <end position="22"/>
    </location>
</feature>